<gene>
    <name evidence="2" type="ORF">GEV26_02155</name>
</gene>
<dbReference type="RefSeq" id="WP_153651541.1">
    <property type="nucleotide sequence ID" value="NZ_CP045737.1"/>
</dbReference>
<sequence length="249" mass="26739">MLRTLVLSTTAALLSTVALGSSAGAADAPTAGGTAEASSLNGVQAVDPAPVGPKILVIGDSITSWYRDEPGSASQGWWSILARDPAVNASRITTYAEGGSGMNTRGNKCGGTTFGSRNKSIKKADVDFLIIEGGRNDYNTCDSRNRKKSLSKAKRRAGIKKYMERLDTHVRKEGIPRSHVLVMTPWGKSQRSLGTEMQSYVQRYAQREGFTFVTTKTLPTNKTIDNKHPNRAGSEYLAGAMKKALLAAR</sequence>
<dbReference type="EMBL" id="CP045737">
    <property type="protein sequence ID" value="QGG40269.1"/>
    <property type="molecule type" value="Genomic_DNA"/>
</dbReference>
<evidence type="ECO:0000256" key="1">
    <source>
        <dbReference type="SAM" id="SignalP"/>
    </source>
</evidence>
<keyword evidence="3" id="KW-1185">Reference proteome</keyword>
<dbReference type="AlphaFoldDB" id="A0A5Q2MEX8"/>
<dbReference type="KEGG" id="aef:GEV26_02155"/>
<name>A0A5Q2MEX8_9ACTN</name>
<protein>
    <submittedName>
        <fullName evidence="2">Uncharacterized protein</fullName>
    </submittedName>
</protein>
<dbReference type="SUPFAM" id="SSF52266">
    <property type="entry name" value="SGNH hydrolase"/>
    <property type="match status" value="1"/>
</dbReference>
<dbReference type="PANTHER" id="PTHR30383">
    <property type="entry name" value="THIOESTERASE 1/PROTEASE 1/LYSOPHOSPHOLIPASE L1"/>
    <property type="match status" value="1"/>
</dbReference>
<dbReference type="InterPro" id="IPR051532">
    <property type="entry name" value="Ester_Hydrolysis_Enzymes"/>
</dbReference>
<dbReference type="Proteomes" id="UP000392064">
    <property type="component" value="Chromosome"/>
</dbReference>
<dbReference type="InterPro" id="IPR036514">
    <property type="entry name" value="SGNH_hydro_sf"/>
</dbReference>
<feature type="signal peptide" evidence="1">
    <location>
        <begin position="1"/>
        <end position="25"/>
    </location>
</feature>
<dbReference type="CDD" id="cd00229">
    <property type="entry name" value="SGNH_hydrolase"/>
    <property type="match status" value="1"/>
</dbReference>
<dbReference type="Pfam" id="PF00657">
    <property type="entry name" value="Lipase_GDSL"/>
    <property type="match status" value="1"/>
</dbReference>
<dbReference type="GO" id="GO:0004622">
    <property type="term" value="F:phosphatidylcholine lysophospholipase activity"/>
    <property type="evidence" value="ECO:0007669"/>
    <property type="project" value="TreeGrafter"/>
</dbReference>
<accession>A0A5Q2MEX8</accession>
<organism evidence="2 3">
    <name type="scientific">Aeromicrobium yanjiei</name>
    <dbReference type="NCBI Taxonomy" id="2662028"/>
    <lineage>
        <taxon>Bacteria</taxon>
        <taxon>Bacillati</taxon>
        <taxon>Actinomycetota</taxon>
        <taxon>Actinomycetes</taxon>
        <taxon>Propionibacteriales</taxon>
        <taxon>Nocardioidaceae</taxon>
        <taxon>Aeromicrobium</taxon>
    </lineage>
</organism>
<dbReference type="Gene3D" id="3.40.50.1110">
    <property type="entry name" value="SGNH hydrolase"/>
    <property type="match status" value="1"/>
</dbReference>
<proteinExistence type="predicted"/>
<feature type="chain" id="PRO_5024454578" evidence="1">
    <location>
        <begin position="26"/>
        <end position="249"/>
    </location>
</feature>
<evidence type="ECO:0000313" key="2">
    <source>
        <dbReference type="EMBL" id="QGG40269.1"/>
    </source>
</evidence>
<evidence type="ECO:0000313" key="3">
    <source>
        <dbReference type="Proteomes" id="UP000392064"/>
    </source>
</evidence>
<keyword evidence="1" id="KW-0732">Signal</keyword>
<reference evidence="2 3" key="1">
    <citation type="submission" date="2019-11" db="EMBL/GenBank/DDBJ databases">
        <authorList>
            <person name="Li J."/>
        </authorList>
    </citation>
    <scope>NUCLEOTIDE SEQUENCE [LARGE SCALE GENOMIC DNA]</scope>
    <source>
        <strain evidence="2 3">MF47</strain>
    </source>
</reference>
<dbReference type="InterPro" id="IPR001087">
    <property type="entry name" value="GDSL"/>
</dbReference>
<dbReference type="PANTHER" id="PTHR30383:SF5">
    <property type="entry name" value="SGNH HYDROLASE-TYPE ESTERASE DOMAIN-CONTAINING PROTEIN"/>
    <property type="match status" value="1"/>
</dbReference>